<dbReference type="PROSITE" id="PS00041">
    <property type="entry name" value="HTH_ARAC_FAMILY_1"/>
    <property type="match status" value="1"/>
</dbReference>
<evidence type="ECO:0000256" key="3">
    <source>
        <dbReference type="ARBA" id="ARBA00023163"/>
    </source>
</evidence>
<dbReference type="Proteomes" id="UP001501725">
    <property type="component" value="Unassembled WGS sequence"/>
</dbReference>
<dbReference type="Pfam" id="PF12833">
    <property type="entry name" value="HTH_18"/>
    <property type="match status" value="1"/>
</dbReference>
<reference evidence="7" key="1">
    <citation type="journal article" date="2019" name="Int. J. Syst. Evol. Microbiol.">
        <title>The Global Catalogue of Microorganisms (GCM) 10K type strain sequencing project: providing services to taxonomists for standard genome sequencing and annotation.</title>
        <authorList>
            <consortium name="The Broad Institute Genomics Platform"/>
            <consortium name="The Broad Institute Genome Sequencing Center for Infectious Disease"/>
            <person name="Wu L."/>
            <person name="Ma J."/>
        </authorList>
    </citation>
    <scope>NUCLEOTIDE SEQUENCE [LARGE SCALE GENOMIC DNA]</scope>
    <source>
        <strain evidence="7">JCM 17919</strain>
    </source>
</reference>
<gene>
    <name evidence="6" type="ORF">GCM10023184_29630</name>
</gene>
<dbReference type="InterPro" id="IPR009057">
    <property type="entry name" value="Homeodomain-like_sf"/>
</dbReference>
<dbReference type="SUPFAM" id="SSF46689">
    <property type="entry name" value="Homeodomain-like"/>
    <property type="match status" value="1"/>
</dbReference>
<evidence type="ECO:0000256" key="4">
    <source>
        <dbReference type="SAM" id="Phobius"/>
    </source>
</evidence>
<feature type="transmembrane region" description="Helical" evidence="4">
    <location>
        <begin position="137"/>
        <end position="157"/>
    </location>
</feature>
<keyword evidence="3" id="KW-0804">Transcription</keyword>
<keyword evidence="4" id="KW-0472">Membrane</keyword>
<protein>
    <recommendedName>
        <fullName evidence="5">HTH araC/xylS-type domain-containing protein</fullName>
    </recommendedName>
</protein>
<feature type="transmembrane region" description="Helical" evidence="4">
    <location>
        <begin position="31"/>
        <end position="51"/>
    </location>
</feature>
<feature type="domain" description="HTH araC/xylS-type" evidence="5">
    <location>
        <begin position="228"/>
        <end position="332"/>
    </location>
</feature>
<keyword evidence="1" id="KW-0805">Transcription regulation</keyword>
<proteinExistence type="predicted"/>
<accession>A0ABP8H765</accession>
<dbReference type="PROSITE" id="PS01124">
    <property type="entry name" value="HTH_ARAC_FAMILY_2"/>
    <property type="match status" value="1"/>
</dbReference>
<dbReference type="PANTHER" id="PTHR43280">
    <property type="entry name" value="ARAC-FAMILY TRANSCRIPTIONAL REGULATOR"/>
    <property type="match status" value="1"/>
</dbReference>
<keyword evidence="4" id="KW-0812">Transmembrane</keyword>
<dbReference type="Gene3D" id="1.10.10.60">
    <property type="entry name" value="Homeodomain-like"/>
    <property type="match status" value="2"/>
</dbReference>
<sequence>MFLSLFFLFNFSLIGSQLLLRFGGYMDSHPQLFVVTEFVHFCLGPLLLLYYHQIFRLRLPARWPLHFVPAFLFLIYFVLFQSVIIGPLNATNYLRVPNHATVVSLTSLSLFLYSALIWKEISAYKTKFKNLKLNIDFWLYLLVSIILVKGVEAIMVVSKKLFFNDRTPLFNALYEPFFIFVETVALLAVGYFGLKEANTFRLEKLAGATETKGKKQLVTQEEADVYLERLSTVMQTDRLFIDTDLDEKKMAKAIGIQSYQLSILLNKYLGKSFTEFVNTYRIDEAKRMLLDSKTSKNKMFSIAMDCGFHSESVFYTNFKKYTGTTPRQFQKANIEAS</sequence>
<evidence type="ECO:0000256" key="1">
    <source>
        <dbReference type="ARBA" id="ARBA00023015"/>
    </source>
</evidence>
<comment type="caution">
    <text evidence="6">The sequence shown here is derived from an EMBL/GenBank/DDBJ whole genome shotgun (WGS) entry which is preliminary data.</text>
</comment>
<dbReference type="PANTHER" id="PTHR43280:SF29">
    <property type="entry name" value="ARAC-FAMILY TRANSCRIPTIONAL REGULATOR"/>
    <property type="match status" value="1"/>
</dbReference>
<dbReference type="InterPro" id="IPR018062">
    <property type="entry name" value="HTH_AraC-typ_CS"/>
</dbReference>
<keyword evidence="2" id="KW-0238">DNA-binding</keyword>
<keyword evidence="4" id="KW-1133">Transmembrane helix</keyword>
<evidence type="ECO:0000259" key="5">
    <source>
        <dbReference type="PROSITE" id="PS01124"/>
    </source>
</evidence>
<evidence type="ECO:0000313" key="7">
    <source>
        <dbReference type="Proteomes" id="UP001501725"/>
    </source>
</evidence>
<evidence type="ECO:0000256" key="2">
    <source>
        <dbReference type="ARBA" id="ARBA00023125"/>
    </source>
</evidence>
<keyword evidence="7" id="KW-1185">Reference proteome</keyword>
<organism evidence="6 7">
    <name type="scientific">Flaviaesturariibacter amylovorans</name>
    <dbReference type="NCBI Taxonomy" id="1084520"/>
    <lineage>
        <taxon>Bacteria</taxon>
        <taxon>Pseudomonadati</taxon>
        <taxon>Bacteroidota</taxon>
        <taxon>Chitinophagia</taxon>
        <taxon>Chitinophagales</taxon>
        <taxon>Chitinophagaceae</taxon>
        <taxon>Flaviaestuariibacter</taxon>
    </lineage>
</organism>
<name>A0ABP8H765_9BACT</name>
<evidence type="ECO:0000313" key="6">
    <source>
        <dbReference type="EMBL" id="GAA4335080.1"/>
    </source>
</evidence>
<dbReference type="InterPro" id="IPR018060">
    <property type="entry name" value="HTH_AraC"/>
</dbReference>
<feature type="transmembrane region" description="Helical" evidence="4">
    <location>
        <begin position="96"/>
        <end position="116"/>
    </location>
</feature>
<feature type="transmembrane region" description="Helical" evidence="4">
    <location>
        <begin position="63"/>
        <end position="84"/>
    </location>
</feature>
<dbReference type="EMBL" id="BAABGY010000008">
    <property type="protein sequence ID" value="GAA4335080.1"/>
    <property type="molecule type" value="Genomic_DNA"/>
</dbReference>
<feature type="transmembrane region" description="Helical" evidence="4">
    <location>
        <begin position="177"/>
        <end position="194"/>
    </location>
</feature>
<dbReference type="SMART" id="SM00342">
    <property type="entry name" value="HTH_ARAC"/>
    <property type="match status" value="1"/>
</dbReference>